<protein>
    <submittedName>
        <fullName evidence="1">SOUL heme-binding protein</fullName>
    </submittedName>
</protein>
<dbReference type="SUPFAM" id="SSF55136">
    <property type="entry name" value="Probable bacterial effector-binding domain"/>
    <property type="match status" value="1"/>
</dbReference>
<dbReference type="Proteomes" id="UP000011626">
    <property type="component" value="Unassembled WGS sequence"/>
</dbReference>
<comment type="caution">
    <text evidence="1">The sequence shown here is derived from an EMBL/GenBank/DDBJ whole genome shotgun (WGS) entry which is preliminary data.</text>
</comment>
<dbReference type="PANTHER" id="PTHR11220">
    <property type="entry name" value="HEME-BINDING PROTEIN-RELATED"/>
    <property type="match status" value="1"/>
</dbReference>
<evidence type="ECO:0000313" key="1">
    <source>
        <dbReference type="EMBL" id="ELZ19937.1"/>
    </source>
</evidence>
<dbReference type="Pfam" id="PF04832">
    <property type="entry name" value="SOUL"/>
    <property type="match status" value="1"/>
</dbReference>
<dbReference type="Gene3D" id="3.20.80.10">
    <property type="entry name" value="Regulatory factor, effector binding domain"/>
    <property type="match status" value="2"/>
</dbReference>
<dbReference type="InterPro" id="IPR006917">
    <property type="entry name" value="SOUL_heme-bd"/>
</dbReference>
<evidence type="ECO:0000313" key="2">
    <source>
        <dbReference type="Proteomes" id="UP000011626"/>
    </source>
</evidence>
<dbReference type="RefSeq" id="WP_006885984.1">
    <property type="nucleotide sequence ID" value="NZ_AOIU01000048.1"/>
</dbReference>
<dbReference type="InterPro" id="IPR011256">
    <property type="entry name" value="Reg_factor_effector_dom_sf"/>
</dbReference>
<reference evidence="1 2" key="1">
    <citation type="journal article" date="2014" name="PLoS Genet.">
        <title>Phylogenetically driven sequencing of extremely halophilic archaea reveals strategies for static and dynamic osmo-response.</title>
        <authorList>
            <person name="Becker E.A."/>
            <person name="Seitzer P.M."/>
            <person name="Tritt A."/>
            <person name="Larsen D."/>
            <person name="Krusor M."/>
            <person name="Yao A.I."/>
            <person name="Wu D."/>
            <person name="Madern D."/>
            <person name="Eisen J.A."/>
            <person name="Darling A.E."/>
            <person name="Facciotti M.T."/>
        </authorList>
    </citation>
    <scope>NUCLEOTIDE SEQUENCE [LARGE SCALE GENOMIC DNA]</scope>
    <source>
        <strain evidence="1 2">2-9-1</strain>
    </source>
</reference>
<dbReference type="EMBL" id="AOIU01000048">
    <property type="protein sequence ID" value="ELZ19937.1"/>
    <property type="molecule type" value="Genomic_DNA"/>
</dbReference>
<keyword evidence="2" id="KW-1185">Reference proteome</keyword>
<name>M0CC64_9EURY</name>
<proteinExistence type="predicted"/>
<accession>M0CC64</accession>
<dbReference type="PATRIC" id="fig|797114.5.peg.4357"/>
<organism evidence="1 2">
    <name type="scientific">Halosimplex carlsbadense 2-9-1</name>
    <dbReference type="NCBI Taxonomy" id="797114"/>
    <lineage>
        <taxon>Archaea</taxon>
        <taxon>Methanobacteriati</taxon>
        <taxon>Methanobacteriota</taxon>
        <taxon>Stenosarchaea group</taxon>
        <taxon>Halobacteria</taxon>
        <taxon>Halobacteriales</taxon>
        <taxon>Haloarculaceae</taxon>
        <taxon>Halosimplex</taxon>
    </lineage>
</organism>
<dbReference type="OrthoDB" id="141612at2157"/>
<dbReference type="eggNOG" id="arCOG04820">
    <property type="taxonomic scope" value="Archaea"/>
</dbReference>
<gene>
    <name evidence="1" type="ORF">C475_21604</name>
</gene>
<dbReference type="PANTHER" id="PTHR11220:SF1">
    <property type="entry name" value="HEME-BINDING PROTEIN 2"/>
    <property type="match status" value="1"/>
</dbReference>
<dbReference type="AlphaFoldDB" id="M0CC64"/>
<sequence>MVRIRTVAGGLAGLAVAAGAWTLYQRSTTDTVPYTTVARIDDAELRRYPASVAVETVAPSRNEAFRRLFRYISGANEGDAEIAMTAPVEVADGDAASTGERAARGGGGRKIPMTAPVETVETEAGVRMAFFLPTEYDHESAPRPTDGSVELVAIPERTLAVRRFRWRPTDKRIDREAGRLTASLERAGVATVGDPFYMGYDGPGTLPVLRRNEVAVVVDAD</sequence>